<feature type="coiled-coil region" evidence="1">
    <location>
        <begin position="23"/>
        <end position="106"/>
    </location>
</feature>
<sequence>MNFFNLVNKLTLLFMNYASHKDEDFLRNEIEKLKKTNKRLKIENKKLIQEHFDDIIDLKKVNNEIQKLNNMIVIEEEKFLNISEKNESLKESIKKVKVEFELLEKEYNKNELSIRKLFKNYNFQQNVYKDVTERNIDELLCFVNIQKERCKKRDYADKNECIINFEEDF</sequence>
<dbReference type="Proteomes" id="UP000192758">
    <property type="component" value="Unassembled WGS sequence"/>
</dbReference>
<protein>
    <submittedName>
        <fullName evidence="2">Uncharacterized protein</fullName>
    </submittedName>
</protein>
<reference evidence="2 3" key="1">
    <citation type="journal article" date="2017" name="Environ. Microbiol.">
        <title>Decay of the glycolytic pathway and adaptation to intranuclear parasitism within Enterocytozoonidae microsporidia.</title>
        <authorList>
            <person name="Wiredu Boakye D."/>
            <person name="Jaroenlak P."/>
            <person name="Prachumwat A."/>
            <person name="Williams T.A."/>
            <person name="Bateman K.S."/>
            <person name="Itsathitphaisarn O."/>
            <person name="Sritunyalucksana K."/>
            <person name="Paszkiewicz K.H."/>
            <person name="Moore K.A."/>
            <person name="Stentiford G.D."/>
            <person name="Williams B.A."/>
        </authorList>
    </citation>
    <scope>NUCLEOTIDE SEQUENCE [LARGE SCALE GENOMIC DNA]</scope>
    <source>
        <strain evidence="2 3">TH1</strain>
    </source>
</reference>
<evidence type="ECO:0000313" key="3">
    <source>
        <dbReference type="Proteomes" id="UP000192758"/>
    </source>
</evidence>
<proteinExistence type="predicted"/>
<comment type="caution">
    <text evidence="2">The sequence shown here is derived from an EMBL/GenBank/DDBJ whole genome shotgun (WGS) entry which is preliminary data.</text>
</comment>
<dbReference type="AlphaFoldDB" id="A0A1W0E5S2"/>
<evidence type="ECO:0000256" key="1">
    <source>
        <dbReference type="SAM" id="Coils"/>
    </source>
</evidence>
<accession>A0A1W0E5S2</accession>
<gene>
    <name evidence="2" type="ORF">EHP00_73</name>
</gene>
<dbReference type="VEuPathDB" id="MicrosporidiaDB:EHP00_73"/>
<name>A0A1W0E5S2_9MICR</name>
<organism evidence="2 3">
    <name type="scientific">Ecytonucleospora hepatopenaei</name>
    <dbReference type="NCBI Taxonomy" id="646526"/>
    <lineage>
        <taxon>Eukaryota</taxon>
        <taxon>Fungi</taxon>
        <taxon>Fungi incertae sedis</taxon>
        <taxon>Microsporidia</taxon>
        <taxon>Enterocytozoonidae</taxon>
        <taxon>Ecytonucleospora</taxon>
    </lineage>
</organism>
<keyword evidence="1" id="KW-0175">Coiled coil</keyword>
<dbReference type="EMBL" id="MNPJ01000019">
    <property type="protein sequence ID" value="OQS54568.1"/>
    <property type="molecule type" value="Genomic_DNA"/>
</dbReference>
<keyword evidence="3" id="KW-1185">Reference proteome</keyword>
<evidence type="ECO:0000313" key="2">
    <source>
        <dbReference type="EMBL" id="OQS54568.1"/>
    </source>
</evidence>